<proteinExistence type="predicted"/>
<evidence type="ECO:0000313" key="1">
    <source>
        <dbReference type="EMBL" id="EMF82348.1"/>
    </source>
</evidence>
<dbReference type="EMBL" id="AHOR02000024">
    <property type="protein sequence ID" value="EMF82348.1"/>
    <property type="molecule type" value="Genomic_DNA"/>
</dbReference>
<organism evidence="1 2">
    <name type="scientific">Leptospira weilii serovar Topaz str. LT2116</name>
    <dbReference type="NCBI Taxonomy" id="1088540"/>
    <lineage>
        <taxon>Bacteria</taxon>
        <taxon>Pseudomonadati</taxon>
        <taxon>Spirochaetota</taxon>
        <taxon>Spirochaetia</taxon>
        <taxon>Leptospirales</taxon>
        <taxon>Leptospiraceae</taxon>
        <taxon>Leptospira</taxon>
    </lineage>
</organism>
<accession>M3EMQ6</accession>
<sequence>MRNTRVKFTIFIILSSKIFVFEKRPFLIRPLFLKKQISFSGFSHFLKARKKDFDFKKERSKKRNFFLNQRTCANSFP</sequence>
<gene>
    <name evidence="1" type="ORF">LEP1GSC188_1707</name>
</gene>
<name>M3EMQ6_9LEPT</name>
<comment type="caution">
    <text evidence="1">The sequence shown here is derived from an EMBL/GenBank/DDBJ whole genome shotgun (WGS) entry which is preliminary data.</text>
</comment>
<dbReference type="Proteomes" id="UP000011770">
    <property type="component" value="Unassembled WGS sequence"/>
</dbReference>
<dbReference type="AlphaFoldDB" id="M3EMQ6"/>
<reference evidence="1 2" key="1">
    <citation type="submission" date="2013-01" db="EMBL/GenBank/DDBJ databases">
        <authorList>
            <person name="Harkins D.M."/>
            <person name="Durkin A.S."/>
            <person name="Brinkac L.M."/>
            <person name="Haft D.H."/>
            <person name="Selengut J.D."/>
            <person name="Sanka R."/>
            <person name="DePew J."/>
            <person name="Purushe J."/>
            <person name="Tulsiani S.M."/>
            <person name="Graham G.C."/>
            <person name="Burns M.-A."/>
            <person name="Dohnt M.F."/>
            <person name="Smythe L.D."/>
            <person name="McKay D.B."/>
            <person name="Craig S.B."/>
            <person name="Vinetz J.M."/>
            <person name="Sutton G.G."/>
            <person name="Nierman W.C."/>
            <person name="Fouts D.E."/>
        </authorList>
    </citation>
    <scope>NUCLEOTIDE SEQUENCE [LARGE SCALE GENOMIC DNA]</scope>
    <source>
        <strain evidence="1 2">LT2116</strain>
    </source>
</reference>
<evidence type="ECO:0000313" key="2">
    <source>
        <dbReference type="Proteomes" id="UP000011770"/>
    </source>
</evidence>
<protein>
    <submittedName>
        <fullName evidence="1">Uncharacterized protein</fullName>
    </submittedName>
</protein>